<comment type="caution">
    <text evidence="2">The sequence shown here is derived from an EMBL/GenBank/DDBJ whole genome shotgun (WGS) entry which is preliminary data.</text>
</comment>
<evidence type="ECO:0000313" key="2">
    <source>
        <dbReference type="EMBL" id="MFD1782525.1"/>
    </source>
</evidence>
<dbReference type="RefSeq" id="WP_377280422.1">
    <property type="nucleotide sequence ID" value="NZ_JBHRSI010000001.1"/>
</dbReference>
<dbReference type="PANTHER" id="PTHR34818:SF1">
    <property type="entry name" value="PROTEIN BLI-3"/>
    <property type="match status" value="1"/>
</dbReference>
<dbReference type="PANTHER" id="PTHR34818">
    <property type="entry name" value="PROTEIN BLI-3"/>
    <property type="match status" value="1"/>
</dbReference>
<keyword evidence="3" id="KW-1185">Reference proteome</keyword>
<proteinExistence type="predicted"/>
<evidence type="ECO:0000259" key="1">
    <source>
        <dbReference type="Pfam" id="PF16242"/>
    </source>
</evidence>
<dbReference type="InterPro" id="IPR038725">
    <property type="entry name" value="YdaG_split_barrel_FMN-bd"/>
</dbReference>
<dbReference type="Gene3D" id="2.30.110.10">
    <property type="entry name" value="Electron Transport, Fmn-binding Protein, Chain A"/>
    <property type="match status" value="1"/>
</dbReference>
<protein>
    <submittedName>
        <fullName evidence="2">Pyridoxamine 5'-phosphate oxidase family protein</fullName>
    </submittedName>
</protein>
<name>A0ABW4N1F6_9CAUL</name>
<reference evidence="3" key="1">
    <citation type="journal article" date="2019" name="Int. J. Syst. Evol. Microbiol.">
        <title>The Global Catalogue of Microorganisms (GCM) 10K type strain sequencing project: providing services to taxonomists for standard genome sequencing and annotation.</title>
        <authorList>
            <consortium name="The Broad Institute Genomics Platform"/>
            <consortium name="The Broad Institute Genome Sequencing Center for Infectious Disease"/>
            <person name="Wu L."/>
            <person name="Ma J."/>
        </authorList>
    </citation>
    <scope>NUCLEOTIDE SEQUENCE [LARGE SCALE GENOMIC DNA]</scope>
    <source>
        <strain evidence="3">DFY28</strain>
    </source>
</reference>
<organism evidence="2 3">
    <name type="scientific">Phenylobacterium terrae</name>
    <dbReference type="NCBI Taxonomy" id="2665495"/>
    <lineage>
        <taxon>Bacteria</taxon>
        <taxon>Pseudomonadati</taxon>
        <taxon>Pseudomonadota</taxon>
        <taxon>Alphaproteobacteria</taxon>
        <taxon>Caulobacterales</taxon>
        <taxon>Caulobacteraceae</taxon>
        <taxon>Phenylobacterium</taxon>
    </lineage>
</organism>
<sequence>MATDPNDREAVEKRLWKDIADEQIGMLAVVGGEPHHFQPMTAFAEPETGQIWFFTYKDTELAEQVAQGAQAMFVFQAKKLWASIGGRLTQQHDRERMDRFWNPVVAAWYPEGKDDPRLTLLRLDAEDAQVWVSDAGPAKFAWEIAKANARGRQPDLGGRADLNLH</sequence>
<dbReference type="SUPFAM" id="SSF50475">
    <property type="entry name" value="FMN-binding split barrel"/>
    <property type="match status" value="1"/>
</dbReference>
<evidence type="ECO:0000313" key="3">
    <source>
        <dbReference type="Proteomes" id="UP001597237"/>
    </source>
</evidence>
<dbReference type="Pfam" id="PF16242">
    <property type="entry name" value="Pyrid_ox_like"/>
    <property type="match status" value="1"/>
</dbReference>
<dbReference type="Proteomes" id="UP001597237">
    <property type="component" value="Unassembled WGS sequence"/>
</dbReference>
<dbReference type="InterPro" id="IPR052917">
    <property type="entry name" value="Stress-Dev_Protein"/>
</dbReference>
<feature type="domain" description="General stress protein FMN-binding split barrel" evidence="1">
    <location>
        <begin position="13"/>
        <end position="155"/>
    </location>
</feature>
<accession>A0ABW4N1F6</accession>
<gene>
    <name evidence="2" type="ORF">ACFSC0_03890</name>
</gene>
<dbReference type="InterPro" id="IPR012349">
    <property type="entry name" value="Split_barrel_FMN-bd"/>
</dbReference>
<dbReference type="EMBL" id="JBHUEY010000001">
    <property type="protein sequence ID" value="MFD1782525.1"/>
    <property type="molecule type" value="Genomic_DNA"/>
</dbReference>